<evidence type="ECO:0000256" key="5">
    <source>
        <dbReference type="ARBA" id="ARBA00022989"/>
    </source>
</evidence>
<keyword evidence="5" id="KW-1133">Transmembrane helix</keyword>
<evidence type="ECO:0000256" key="4">
    <source>
        <dbReference type="ARBA" id="ARBA00022737"/>
    </source>
</evidence>
<keyword evidence="7" id="KW-0325">Glycoprotein</keyword>
<name>X0WPG1_9ZZZZ</name>
<dbReference type="GO" id="GO:0012505">
    <property type="term" value="C:endomembrane system"/>
    <property type="evidence" value="ECO:0007669"/>
    <property type="project" value="UniProtKB-SubCell"/>
</dbReference>
<evidence type="ECO:0000256" key="6">
    <source>
        <dbReference type="ARBA" id="ARBA00023136"/>
    </source>
</evidence>
<dbReference type="GO" id="GO:0016020">
    <property type="term" value="C:membrane"/>
    <property type="evidence" value="ECO:0007669"/>
    <property type="project" value="UniProtKB-SubCell"/>
</dbReference>
<dbReference type="PANTHER" id="PTHR22702">
    <property type="entry name" value="PROTEASE-ASSOCIATED DOMAIN-CONTAINING PROTEIN"/>
    <property type="match status" value="1"/>
</dbReference>
<organism evidence="10">
    <name type="scientific">marine sediment metagenome</name>
    <dbReference type="NCBI Taxonomy" id="412755"/>
    <lineage>
        <taxon>unclassified sequences</taxon>
        <taxon>metagenomes</taxon>
        <taxon>ecological metagenomes</taxon>
    </lineage>
</organism>
<keyword evidence="2" id="KW-0812">Transmembrane</keyword>
<dbReference type="EMBL" id="BARS01039975">
    <property type="protein sequence ID" value="GAG25102.1"/>
    <property type="molecule type" value="Genomic_DNA"/>
</dbReference>
<dbReference type="AlphaFoldDB" id="X0WPG1"/>
<evidence type="ECO:0000256" key="1">
    <source>
        <dbReference type="ARBA" id="ARBA00004479"/>
    </source>
</evidence>
<accession>X0WPG1</accession>
<dbReference type="Pfam" id="PF25011">
    <property type="entry name" value="VSR_TRX"/>
    <property type="match status" value="1"/>
</dbReference>
<gene>
    <name evidence="10" type="ORF">S01H1_61001</name>
</gene>
<evidence type="ECO:0000256" key="2">
    <source>
        <dbReference type="ARBA" id="ARBA00022692"/>
    </source>
</evidence>
<dbReference type="PANTHER" id="PTHR22702:SF1">
    <property type="entry name" value="PROTEASE-ASSOCIATED DOMAIN-CONTAINING PROTEIN 1"/>
    <property type="match status" value="1"/>
</dbReference>
<feature type="non-terminal residue" evidence="10">
    <location>
        <position position="1"/>
    </location>
</feature>
<keyword evidence="6" id="KW-0472">Membrane</keyword>
<protein>
    <recommendedName>
        <fullName evidence="9">Vacuolar sorting receptor thioredoxin-like domain-containing protein</fullName>
    </recommendedName>
</protein>
<evidence type="ECO:0000256" key="7">
    <source>
        <dbReference type="ARBA" id="ARBA00023180"/>
    </source>
</evidence>
<evidence type="ECO:0000259" key="9">
    <source>
        <dbReference type="Pfam" id="PF25011"/>
    </source>
</evidence>
<evidence type="ECO:0000256" key="3">
    <source>
        <dbReference type="ARBA" id="ARBA00022729"/>
    </source>
</evidence>
<comment type="caution">
    <text evidence="10">The sequence shown here is derived from an EMBL/GenBank/DDBJ whole genome shotgun (WGS) entry which is preliminary data.</text>
</comment>
<keyword evidence="3" id="KW-0732">Signal</keyword>
<keyword evidence="4" id="KW-0677">Repeat</keyword>
<sequence>KMDAQAIIDEVQGQDSTVQVEMSWNLPHPDSKVSYELWTVPSEEVSKDFQKIWKDVAVKMGKKLYFTPHQYIYDGVKSRCQTSSGRNICASLCTNNGRYCAMDPDNDMEHGITGAEVVKEALRRICIWKHYGEDTGIGTTYWDYISEFLKRCDTDDDFFASEDCVKDAFKHAKIDYSRIDQCMSDSGGLEGADKNLLLEKEIDAAGRVGVIVLPTMFVNSAPLRGGLTTNTVFNAVCAGFQENSEPDVCHTCGG</sequence>
<evidence type="ECO:0000256" key="8">
    <source>
        <dbReference type="ARBA" id="ARBA00037847"/>
    </source>
</evidence>
<proteinExistence type="predicted"/>
<dbReference type="Gene3D" id="3.40.30.10">
    <property type="entry name" value="Glutaredoxin"/>
    <property type="match status" value="1"/>
</dbReference>
<reference evidence="10" key="1">
    <citation type="journal article" date="2014" name="Front. Microbiol.">
        <title>High frequency of phylogenetically diverse reductive dehalogenase-homologous genes in deep subseafloor sedimentary metagenomes.</title>
        <authorList>
            <person name="Kawai M."/>
            <person name="Futagami T."/>
            <person name="Toyoda A."/>
            <person name="Takaki Y."/>
            <person name="Nishi S."/>
            <person name="Hori S."/>
            <person name="Arai W."/>
            <person name="Tsubouchi T."/>
            <person name="Morono Y."/>
            <person name="Uchiyama I."/>
            <person name="Ito T."/>
            <person name="Fujiyama A."/>
            <person name="Inagaki F."/>
            <person name="Takami H."/>
        </authorList>
    </citation>
    <scope>NUCLEOTIDE SEQUENCE</scope>
    <source>
        <strain evidence="10">Expedition CK06-06</strain>
    </source>
</reference>
<comment type="subcellular location">
    <subcellularLocation>
        <location evidence="8">Endomembrane system</location>
        <topology evidence="8">Single-pass membrane protein</topology>
    </subcellularLocation>
    <subcellularLocation>
        <location evidence="1">Membrane</location>
        <topology evidence="1">Single-pass type I membrane protein</topology>
    </subcellularLocation>
</comment>
<feature type="non-terminal residue" evidence="10">
    <location>
        <position position="254"/>
    </location>
</feature>
<evidence type="ECO:0000313" key="10">
    <source>
        <dbReference type="EMBL" id="GAG25102.1"/>
    </source>
</evidence>
<dbReference type="InterPro" id="IPR056858">
    <property type="entry name" value="VSR_TRX"/>
</dbReference>
<feature type="domain" description="Vacuolar sorting receptor thioredoxin-like" evidence="9">
    <location>
        <begin position="33"/>
        <end position="237"/>
    </location>
</feature>